<evidence type="ECO:0000313" key="1">
    <source>
        <dbReference type="Proteomes" id="UP001652661"/>
    </source>
</evidence>
<dbReference type="RefSeq" id="XP_017028404.1">
    <property type="nucleotide sequence ID" value="XM_017172915.3"/>
</dbReference>
<reference evidence="2" key="1">
    <citation type="submission" date="2025-08" db="UniProtKB">
        <authorList>
            <consortium name="RefSeq"/>
        </authorList>
    </citation>
    <scope>IDENTIFICATION</scope>
    <source>
        <strain evidence="2">14028-0561.14</strain>
        <tissue evidence="2">Whole fly</tissue>
    </source>
</reference>
<sequence length="93" mass="11249">MEASVPYALFLHRQELRRRQMLYTQVSKTKIQLTKELIAEQKQRLSSCSPEDLQILSREQQFKRQLQQKLKHRNKQLKAIAKQQEKRCLDIDR</sequence>
<proteinExistence type="predicted"/>
<name>A0A6P4IYU2_DROKI</name>
<dbReference type="AlphaFoldDB" id="A0A6P4IYU2"/>
<dbReference type="Pfam" id="PF05306">
    <property type="entry name" value="DUF733"/>
    <property type="match status" value="1"/>
</dbReference>
<dbReference type="OMA" id="MEASVAY"/>
<keyword evidence="1" id="KW-1185">Reference proteome</keyword>
<evidence type="ECO:0000313" key="2">
    <source>
        <dbReference type="RefSeq" id="XP_017028404.1"/>
    </source>
</evidence>
<protein>
    <submittedName>
        <fullName evidence="2">Uncharacterized protein</fullName>
    </submittedName>
</protein>
<accession>A0A6P4IYU2</accession>
<gene>
    <name evidence="2" type="primary">LOC108078827</name>
</gene>
<dbReference type="OrthoDB" id="7883146at2759"/>
<dbReference type="InterPro" id="IPR007970">
    <property type="entry name" value="DUF733"/>
</dbReference>
<dbReference type="GeneID" id="108078827"/>
<dbReference type="Proteomes" id="UP001652661">
    <property type="component" value="Chromosome 3L"/>
</dbReference>
<organism evidence="1 2">
    <name type="scientific">Drosophila kikkawai</name>
    <name type="common">Fruit fly</name>
    <dbReference type="NCBI Taxonomy" id="30033"/>
    <lineage>
        <taxon>Eukaryota</taxon>
        <taxon>Metazoa</taxon>
        <taxon>Ecdysozoa</taxon>
        <taxon>Arthropoda</taxon>
        <taxon>Hexapoda</taxon>
        <taxon>Insecta</taxon>
        <taxon>Pterygota</taxon>
        <taxon>Neoptera</taxon>
        <taxon>Endopterygota</taxon>
        <taxon>Diptera</taxon>
        <taxon>Brachycera</taxon>
        <taxon>Muscomorpha</taxon>
        <taxon>Ephydroidea</taxon>
        <taxon>Drosophilidae</taxon>
        <taxon>Drosophila</taxon>
        <taxon>Sophophora</taxon>
    </lineage>
</organism>